<dbReference type="eggNOG" id="ENOG502RXR6">
    <property type="taxonomic scope" value="Eukaryota"/>
</dbReference>
<name>A0A022R409_ERYGU</name>
<gene>
    <name evidence="1" type="ORF">MIMGU_mgv1a022500mg</name>
</gene>
<dbReference type="Proteomes" id="UP000030748">
    <property type="component" value="Unassembled WGS sequence"/>
</dbReference>
<dbReference type="STRING" id="4155.A0A022R409"/>
<evidence type="ECO:0000313" key="1">
    <source>
        <dbReference type="EMBL" id="EYU34338.1"/>
    </source>
</evidence>
<protein>
    <submittedName>
        <fullName evidence="1">Uncharacterized protein</fullName>
    </submittedName>
</protein>
<reference evidence="1 2" key="1">
    <citation type="journal article" date="2013" name="Proc. Natl. Acad. Sci. U.S.A.">
        <title>Fine-scale variation in meiotic recombination in Mimulus inferred from population shotgun sequencing.</title>
        <authorList>
            <person name="Hellsten U."/>
            <person name="Wright K.M."/>
            <person name="Jenkins J."/>
            <person name="Shu S."/>
            <person name="Yuan Y."/>
            <person name="Wessler S.R."/>
            <person name="Schmutz J."/>
            <person name="Willis J.H."/>
            <person name="Rokhsar D.S."/>
        </authorList>
    </citation>
    <scope>NUCLEOTIDE SEQUENCE [LARGE SCALE GENOMIC DNA]</scope>
    <source>
        <strain evidence="2">cv. DUN x IM62</strain>
    </source>
</reference>
<organism evidence="1 2">
    <name type="scientific">Erythranthe guttata</name>
    <name type="common">Yellow monkey flower</name>
    <name type="synonym">Mimulus guttatus</name>
    <dbReference type="NCBI Taxonomy" id="4155"/>
    <lineage>
        <taxon>Eukaryota</taxon>
        <taxon>Viridiplantae</taxon>
        <taxon>Streptophyta</taxon>
        <taxon>Embryophyta</taxon>
        <taxon>Tracheophyta</taxon>
        <taxon>Spermatophyta</taxon>
        <taxon>Magnoliopsida</taxon>
        <taxon>eudicotyledons</taxon>
        <taxon>Gunneridae</taxon>
        <taxon>Pentapetalae</taxon>
        <taxon>asterids</taxon>
        <taxon>lamiids</taxon>
        <taxon>Lamiales</taxon>
        <taxon>Phrymaceae</taxon>
        <taxon>Erythranthe</taxon>
    </lineage>
</organism>
<dbReference type="EMBL" id="KI630707">
    <property type="protein sequence ID" value="EYU34338.1"/>
    <property type="molecule type" value="Genomic_DNA"/>
</dbReference>
<evidence type="ECO:0000313" key="2">
    <source>
        <dbReference type="Proteomes" id="UP000030748"/>
    </source>
</evidence>
<sequence>GCGKEASFPSRAPIFDLNEISTGDEDFQSNVEAVKKTRSTNEEVQNDLMLSICRNGGEVVPSSRVGKRKISWQDPVALRV</sequence>
<proteinExistence type="predicted"/>
<feature type="non-terminal residue" evidence="1">
    <location>
        <position position="1"/>
    </location>
</feature>
<dbReference type="PANTHER" id="PTHR34807:SF3">
    <property type="entry name" value="OS08G0270800 PROTEIN"/>
    <property type="match status" value="1"/>
</dbReference>
<accession>A0A022R409</accession>
<keyword evidence="2" id="KW-1185">Reference proteome</keyword>
<dbReference type="PANTHER" id="PTHR34807">
    <property type="entry name" value="OS08G0270800 PROTEIN"/>
    <property type="match status" value="1"/>
</dbReference>
<dbReference type="AlphaFoldDB" id="A0A022R409"/>